<dbReference type="Proteomes" id="UP000256485">
    <property type="component" value="Unassembled WGS sequence"/>
</dbReference>
<sequence>MKYTVLHLLTNPAHVNDAVRLVAPDWVGPGVFTASHPGGHAYLVTIEPTARTLGARLAAVTGKPAVAVTVEDERCSLWLAAPDGTQLGPTEGSDPVTATAAVELVGRWLGAAFRSRGDTVAAALADRARPAVERHRQVAKLLDLEYVDPSTFRSRAGVLLIDAPADEVRARLPVDGHGAWVVPLDSARSLVVPDGSGPMPVPASFAGVVRGSRAVMVEWGDAPMLRAFGGNGERRTNLAHAYTLDAARLEARQLAAVLGRPEIEAALTDVLRSPAQGDRAALALRALSVEGVPVGANVDQLAAWAATRPGAVRVPAAAGTTLVLRPVLDDALRQTYRRRRAIRRLRWATFALMALSGLGAVVAWDRAWDDRWLVATGVFLVAFVVLLAVWLLLGRLLRGGSVEPRTP</sequence>
<keyword evidence="1" id="KW-0812">Transmembrane</keyword>
<feature type="transmembrane region" description="Helical" evidence="1">
    <location>
        <begin position="372"/>
        <end position="393"/>
    </location>
</feature>
<accession>A0A3D9V6M6</accession>
<keyword evidence="3" id="KW-1185">Reference proteome</keyword>
<keyword evidence="1" id="KW-0472">Membrane</keyword>
<reference evidence="2 3" key="1">
    <citation type="submission" date="2018-08" db="EMBL/GenBank/DDBJ databases">
        <title>Sequencing the genomes of 1000 actinobacteria strains.</title>
        <authorList>
            <person name="Klenk H.-P."/>
        </authorList>
    </citation>
    <scope>NUCLEOTIDE SEQUENCE [LARGE SCALE GENOMIC DNA]</scope>
    <source>
        <strain evidence="2 3">DSM 22891</strain>
    </source>
</reference>
<name>A0A3D9V6M6_THECX</name>
<evidence type="ECO:0000313" key="2">
    <source>
        <dbReference type="EMBL" id="REF36353.1"/>
    </source>
</evidence>
<gene>
    <name evidence="2" type="ORF">DFJ64_1760</name>
</gene>
<organism evidence="2 3">
    <name type="scientific">Thermasporomyces composti</name>
    <dbReference type="NCBI Taxonomy" id="696763"/>
    <lineage>
        <taxon>Bacteria</taxon>
        <taxon>Bacillati</taxon>
        <taxon>Actinomycetota</taxon>
        <taxon>Actinomycetes</taxon>
        <taxon>Propionibacteriales</taxon>
        <taxon>Nocardioidaceae</taxon>
        <taxon>Thermasporomyces</taxon>
    </lineage>
</organism>
<dbReference type="OrthoDB" id="3371204at2"/>
<proteinExistence type="predicted"/>
<dbReference type="AlphaFoldDB" id="A0A3D9V6M6"/>
<comment type="caution">
    <text evidence="2">The sequence shown here is derived from an EMBL/GenBank/DDBJ whole genome shotgun (WGS) entry which is preliminary data.</text>
</comment>
<evidence type="ECO:0000313" key="3">
    <source>
        <dbReference type="Proteomes" id="UP000256485"/>
    </source>
</evidence>
<evidence type="ECO:0000256" key="1">
    <source>
        <dbReference type="SAM" id="Phobius"/>
    </source>
</evidence>
<dbReference type="RefSeq" id="WP_115850006.1">
    <property type="nucleotide sequence ID" value="NZ_QTUC01000001.1"/>
</dbReference>
<protein>
    <submittedName>
        <fullName evidence="2">Uncharacterized protein</fullName>
    </submittedName>
</protein>
<feature type="transmembrane region" description="Helical" evidence="1">
    <location>
        <begin position="347"/>
        <end position="366"/>
    </location>
</feature>
<dbReference type="EMBL" id="QTUC01000001">
    <property type="protein sequence ID" value="REF36353.1"/>
    <property type="molecule type" value="Genomic_DNA"/>
</dbReference>
<keyword evidence="1" id="KW-1133">Transmembrane helix</keyword>